<dbReference type="Gene3D" id="3.40.50.720">
    <property type="entry name" value="NAD(P)-binding Rossmann-like Domain"/>
    <property type="match status" value="1"/>
</dbReference>
<proteinExistence type="inferred from homology"/>
<dbReference type="GO" id="GO:0008831">
    <property type="term" value="F:dTDP-4-dehydrorhamnose reductase activity"/>
    <property type="evidence" value="ECO:0007669"/>
    <property type="project" value="UniProtKB-EC"/>
</dbReference>
<organism evidence="4 5">
    <name type="scientific">Candidatus Nealsonbacteria bacterium CG_4_9_14_0_8_um_filter_36_17</name>
    <dbReference type="NCBI Taxonomy" id="1974693"/>
    <lineage>
        <taxon>Bacteria</taxon>
        <taxon>Candidatus Nealsoniibacteriota</taxon>
    </lineage>
</organism>
<dbReference type="SUPFAM" id="SSF51735">
    <property type="entry name" value="NAD(P)-binding Rossmann-fold domains"/>
    <property type="match status" value="1"/>
</dbReference>
<dbReference type="GO" id="GO:0005829">
    <property type="term" value="C:cytosol"/>
    <property type="evidence" value="ECO:0007669"/>
    <property type="project" value="TreeGrafter"/>
</dbReference>
<evidence type="ECO:0000313" key="4">
    <source>
        <dbReference type="EMBL" id="PJB98657.1"/>
    </source>
</evidence>
<evidence type="ECO:0000259" key="3">
    <source>
        <dbReference type="Pfam" id="PF04321"/>
    </source>
</evidence>
<dbReference type="PANTHER" id="PTHR10491:SF4">
    <property type="entry name" value="METHIONINE ADENOSYLTRANSFERASE 2 SUBUNIT BETA"/>
    <property type="match status" value="1"/>
</dbReference>
<reference evidence="5" key="1">
    <citation type="submission" date="2017-09" db="EMBL/GenBank/DDBJ databases">
        <title>Depth-based differentiation of microbial function through sediment-hosted aquifers and enrichment of novel symbionts in the deep terrestrial subsurface.</title>
        <authorList>
            <person name="Probst A.J."/>
            <person name="Ladd B."/>
            <person name="Jarett J.K."/>
            <person name="Geller-Mcgrath D.E."/>
            <person name="Sieber C.M.K."/>
            <person name="Emerson J.B."/>
            <person name="Anantharaman K."/>
            <person name="Thomas B.C."/>
            <person name="Malmstrom R."/>
            <person name="Stieglmeier M."/>
            <person name="Klingl A."/>
            <person name="Woyke T."/>
            <person name="Ryan C.M."/>
            <person name="Banfield J.F."/>
        </authorList>
    </citation>
    <scope>NUCLEOTIDE SEQUENCE [LARGE SCALE GENOMIC DNA]</scope>
</reference>
<dbReference type="EMBL" id="PFTC01000032">
    <property type="protein sequence ID" value="PJB98657.1"/>
    <property type="molecule type" value="Genomic_DNA"/>
</dbReference>
<gene>
    <name evidence="4" type="ORF">CO078_01315</name>
</gene>
<comment type="similarity">
    <text evidence="1 2">Belongs to the dTDP-4-dehydrorhamnose reductase family.</text>
</comment>
<keyword evidence="2" id="KW-0560">Oxidoreductase</keyword>
<dbReference type="GO" id="GO:0019305">
    <property type="term" value="P:dTDP-rhamnose biosynthetic process"/>
    <property type="evidence" value="ECO:0007669"/>
    <property type="project" value="UniProtKB-UniPathway"/>
</dbReference>
<feature type="domain" description="RmlD-like substrate binding" evidence="3">
    <location>
        <begin position="4"/>
        <end position="153"/>
    </location>
</feature>
<dbReference type="InterPro" id="IPR036291">
    <property type="entry name" value="NAD(P)-bd_dom_sf"/>
</dbReference>
<dbReference type="EC" id="1.1.1.133" evidence="2"/>
<accession>A0A2M8DLG6</accession>
<evidence type="ECO:0000256" key="1">
    <source>
        <dbReference type="ARBA" id="ARBA00010944"/>
    </source>
</evidence>
<sequence length="247" mass="28233">MNNMKTLITGASGKLGKELVKLYPEALAPTIQEMDIINPKSISDYISKHKPDIIIHLAALTDIRKCEEDKKLTREVNVLGTKELIKACLSFNRNCYFVYMSTACVFYGDRGNYSEDDIPYPKNFYSLTKFLGEIMVQCYGEGANWLIIRTNFVPREKWPYPKAFTDRWGTYLFADDLVQAIKQVVDQRLTGIVHICGGEKLSIYELAKITTPDIQPMTLSEYSGPPLTQDMSLISKRIPPFKLRRKI</sequence>
<dbReference type="Pfam" id="PF04321">
    <property type="entry name" value="RmlD_sub_bind"/>
    <property type="match status" value="1"/>
</dbReference>
<comment type="pathway">
    <text evidence="2">Carbohydrate biosynthesis; dTDP-L-rhamnose biosynthesis.</text>
</comment>
<comment type="caution">
    <text evidence="4">The sequence shown here is derived from an EMBL/GenBank/DDBJ whole genome shotgun (WGS) entry which is preliminary data.</text>
</comment>
<dbReference type="Proteomes" id="UP000230097">
    <property type="component" value="Unassembled WGS sequence"/>
</dbReference>
<name>A0A2M8DLG6_9BACT</name>
<dbReference type="InterPro" id="IPR005913">
    <property type="entry name" value="dTDP_dehydrorham_reduct"/>
</dbReference>
<keyword evidence="2" id="KW-0521">NADP</keyword>
<evidence type="ECO:0000313" key="5">
    <source>
        <dbReference type="Proteomes" id="UP000230097"/>
    </source>
</evidence>
<dbReference type="UniPathway" id="UPA00124"/>
<dbReference type="PANTHER" id="PTHR10491">
    <property type="entry name" value="DTDP-4-DEHYDRORHAMNOSE REDUCTASE"/>
    <property type="match status" value="1"/>
</dbReference>
<comment type="function">
    <text evidence="2">Catalyzes the reduction of dTDP-6-deoxy-L-lyxo-4-hexulose to yield dTDP-L-rhamnose.</text>
</comment>
<dbReference type="AlphaFoldDB" id="A0A2M8DLG6"/>
<protein>
    <recommendedName>
        <fullName evidence="2">dTDP-4-dehydrorhamnose reductase</fullName>
        <ecNumber evidence="2">1.1.1.133</ecNumber>
    </recommendedName>
</protein>
<evidence type="ECO:0000256" key="2">
    <source>
        <dbReference type="RuleBase" id="RU364082"/>
    </source>
</evidence>
<dbReference type="InterPro" id="IPR029903">
    <property type="entry name" value="RmlD-like-bd"/>
</dbReference>